<keyword evidence="6" id="KW-0653">Protein transport</keyword>
<sequence length="127" mass="13907">MIELSLLLENKVILALLGISSFTYFVIFDLYFSEPNDGWAQSVQNWQAGLLSLIAAQPLLGLLGTIQGLLDTFQVISIFDALSQHAIMSGGISSALVTTKLGLLLAIPSVVLRQLLLFRYKKLRGQL</sequence>
<feature type="transmembrane region" description="Helical" evidence="7">
    <location>
        <begin position="45"/>
        <end position="66"/>
    </location>
</feature>
<feature type="transmembrane region" description="Helical" evidence="7">
    <location>
        <begin position="12"/>
        <end position="33"/>
    </location>
</feature>
<comment type="subcellular location">
    <subcellularLocation>
        <location evidence="1">Cell membrane</location>
        <topology evidence="1">Multi-pass membrane protein</topology>
    </subcellularLocation>
    <subcellularLocation>
        <location evidence="6">Membrane</location>
        <topology evidence="6">Multi-pass membrane protein</topology>
    </subcellularLocation>
</comment>
<dbReference type="GO" id="GO:0017038">
    <property type="term" value="P:protein import"/>
    <property type="evidence" value="ECO:0007669"/>
    <property type="project" value="TreeGrafter"/>
</dbReference>
<keyword evidence="4 7" id="KW-1133">Transmembrane helix</keyword>
<keyword evidence="2" id="KW-1003">Cell membrane</keyword>
<dbReference type="InterPro" id="IPR002898">
    <property type="entry name" value="MotA_ExbB_proton_chnl"/>
</dbReference>
<feature type="transmembrane region" description="Helical" evidence="7">
    <location>
        <begin position="86"/>
        <end position="112"/>
    </location>
</feature>
<reference evidence="10" key="1">
    <citation type="submission" date="2016-07" db="EMBL/GenBank/DDBJ databases">
        <authorList>
            <person name="Florea S."/>
            <person name="Webb J.S."/>
            <person name="Jaromczyk J."/>
            <person name="Schardl C.L."/>
        </authorList>
    </citation>
    <scope>NUCLEOTIDE SEQUENCE [LARGE SCALE GENOMIC DNA]</scope>
    <source>
        <strain evidence="10">IPB1</strain>
    </source>
</reference>
<evidence type="ECO:0000313" key="9">
    <source>
        <dbReference type="EMBL" id="OCQ23354.1"/>
    </source>
</evidence>
<comment type="caution">
    <text evidence="9">The sequence shown here is derived from an EMBL/GenBank/DDBJ whole genome shotgun (WGS) entry which is preliminary data.</text>
</comment>
<gene>
    <name evidence="9" type="ORF">A7985_05270</name>
</gene>
<dbReference type="RefSeq" id="WP_065789372.1">
    <property type="nucleotide sequence ID" value="NZ_JAGJED010000001.1"/>
</dbReference>
<keyword evidence="5 7" id="KW-0472">Membrane</keyword>
<evidence type="ECO:0000313" key="10">
    <source>
        <dbReference type="Proteomes" id="UP000093366"/>
    </source>
</evidence>
<dbReference type="OrthoDB" id="4045at2"/>
<evidence type="ECO:0000256" key="7">
    <source>
        <dbReference type="SAM" id="Phobius"/>
    </source>
</evidence>
<evidence type="ECO:0000256" key="4">
    <source>
        <dbReference type="ARBA" id="ARBA00022989"/>
    </source>
</evidence>
<dbReference type="EMBL" id="MAUJ01000001">
    <property type="protein sequence ID" value="OCQ23354.1"/>
    <property type="molecule type" value="Genomic_DNA"/>
</dbReference>
<dbReference type="PANTHER" id="PTHR30625:SF11">
    <property type="entry name" value="MOTA_TOLQ_EXBB PROTON CHANNEL DOMAIN-CONTAINING PROTEIN"/>
    <property type="match status" value="1"/>
</dbReference>
<evidence type="ECO:0000256" key="6">
    <source>
        <dbReference type="RuleBase" id="RU004057"/>
    </source>
</evidence>
<dbReference type="PANTHER" id="PTHR30625">
    <property type="entry name" value="PROTEIN TOLQ"/>
    <property type="match status" value="1"/>
</dbReference>
<dbReference type="Pfam" id="PF01618">
    <property type="entry name" value="MotA_ExbB"/>
    <property type="match status" value="1"/>
</dbReference>
<evidence type="ECO:0000259" key="8">
    <source>
        <dbReference type="Pfam" id="PF01618"/>
    </source>
</evidence>
<evidence type="ECO:0000256" key="5">
    <source>
        <dbReference type="ARBA" id="ARBA00023136"/>
    </source>
</evidence>
<evidence type="ECO:0000256" key="2">
    <source>
        <dbReference type="ARBA" id="ARBA00022475"/>
    </source>
</evidence>
<proteinExistence type="inferred from homology"/>
<evidence type="ECO:0000256" key="1">
    <source>
        <dbReference type="ARBA" id="ARBA00004651"/>
    </source>
</evidence>
<organism evidence="9 10">
    <name type="scientific">Pseudoalteromonas luteoviolacea</name>
    <dbReference type="NCBI Taxonomy" id="43657"/>
    <lineage>
        <taxon>Bacteria</taxon>
        <taxon>Pseudomonadati</taxon>
        <taxon>Pseudomonadota</taxon>
        <taxon>Gammaproteobacteria</taxon>
        <taxon>Alteromonadales</taxon>
        <taxon>Pseudoalteromonadaceae</taxon>
        <taxon>Pseudoalteromonas</taxon>
    </lineage>
</organism>
<evidence type="ECO:0000256" key="3">
    <source>
        <dbReference type="ARBA" id="ARBA00022692"/>
    </source>
</evidence>
<comment type="similarity">
    <text evidence="6">Belongs to the exbB/tolQ family.</text>
</comment>
<accession>A0A1C0TVT7</accession>
<keyword evidence="6" id="KW-0813">Transport</keyword>
<dbReference type="Proteomes" id="UP000093366">
    <property type="component" value="Unassembled WGS sequence"/>
</dbReference>
<dbReference type="GO" id="GO:0005886">
    <property type="term" value="C:plasma membrane"/>
    <property type="evidence" value="ECO:0007669"/>
    <property type="project" value="UniProtKB-SubCell"/>
</dbReference>
<feature type="domain" description="MotA/TolQ/ExbB proton channel" evidence="8">
    <location>
        <begin position="49"/>
        <end position="123"/>
    </location>
</feature>
<dbReference type="InterPro" id="IPR050790">
    <property type="entry name" value="ExbB/TolQ_transport"/>
</dbReference>
<protein>
    <recommendedName>
        <fullName evidence="8">MotA/TolQ/ExbB proton channel domain-containing protein</fullName>
    </recommendedName>
</protein>
<name>A0A1C0TVT7_9GAMM</name>
<keyword evidence="3 7" id="KW-0812">Transmembrane</keyword>
<dbReference type="AlphaFoldDB" id="A0A1C0TVT7"/>